<reference evidence="2" key="1">
    <citation type="submission" date="2017-07" db="EMBL/GenBank/DDBJ databases">
        <title>Taro Niue Genome Assembly and Annotation.</title>
        <authorList>
            <person name="Atibalentja N."/>
            <person name="Keating K."/>
            <person name="Fields C.J."/>
        </authorList>
    </citation>
    <scope>NUCLEOTIDE SEQUENCE</scope>
    <source>
        <strain evidence="2">Niue_2</strain>
        <tissue evidence="2">Leaf</tissue>
    </source>
</reference>
<comment type="caution">
    <text evidence="2">The sequence shown here is derived from an EMBL/GenBank/DDBJ whole genome shotgun (WGS) entry which is preliminary data.</text>
</comment>
<dbReference type="Pfam" id="PF03181">
    <property type="entry name" value="BURP"/>
    <property type="match status" value="1"/>
</dbReference>
<dbReference type="EMBL" id="NMUH01000628">
    <property type="protein sequence ID" value="MQL82390.1"/>
    <property type="molecule type" value="Genomic_DNA"/>
</dbReference>
<dbReference type="AlphaFoldDB" id="A0A843UKN1"/>
<dbReference type="Proteomes" id="UP000652761">
    <property type="component" value="Unassembled WGS sequence"/>
</dbReference>
<gene>
    <name evidence="2" type="ORF">Taro_014843</name>
</gene>
<organism evidence="2 3">
    <name type="scientific">Colocasia esculenta</name>
    <name type="common">Wild taro</name>
    <name type="synonym">Arum esculentum</name>
    <dbReference type="NCBI Taxonomy" id="4460"/>
    <lineage>
        <taxon>Eukaryota</taxon>
        <taxon>Viridiplantae</taxon>
        <taxon>Streptophyta</taxon>
        <taxon>Embryophyta</taxon>
        <taxon>Tracheophyta</taxon>
        <taxon>Spermatophyta</taxon>
        <taxon>Magnoliopsida</taxon>
        <taxon>Liliopsida</taxon>
        <taxon>Araceae</taxon>
        <taxon>Aroideae</taxon>
        <taxon>Colocasieae</taxon>
        <taxon>Colocasia</taxon>
    </lineage>
</organism>
<sequence>MDEKIALVTAMANDAGDAETGTIMGPDGKPVTVDYAEKPFLYYPSHDSSAAAANSYGRDGRIDNPMPLGFFLQQDLRPGAKMRMRFRRAISGDSFLPRPAAEAVPFSSGKLPDILAAKRMLKALHHCEWPALPGEAKHCATSLESMLDFVVDSLGTRELQPLTTTADRAFPAEQLYSVLSWTPAPPPGQRRRSATCPCTRTRTPGTKPYTVRLAGEDGAMVEAAAMCHTNTWAYAKANNSPWDPMRRALRAFGVKAGTTLCHLVPEGDVLWVPIGETTA</sequence>
<dbReference type="InterPro" id="IPR004873">
    <property type="entry name" value="BURP_dom"/>
</dbReference>
<protein>
    <recommendedName>
        <fullName evidence="1">BURP domain-containing protein</fullName>
    </recommendedName>
</protein>
<keyword evidence="3" id="KW-1185">Reference proteome</keyword>
<dbReference type="PROSITE" id="PS51277">
    <property type="entry name" value="BURP"/>
    <property type="match status" value="1"/>
</dbReference>
<evidence type="ECO:0000313" key="2">
    <source>
        <dbReference type="EMBL" id="MQL82390.1"/>
    </source>
</evidence>
<proteinExistence type="predicted"/>
<dbReference type="SMART" id="SM01045">
    <property type="entry name" value="BURP"/>
    <property type="match status" value="1"/>
</dbReference>
<feature type="domain" description="BURP" evidence="1">
    <location>
        <begin position="70"/>
        <end position="274"/>
    </location>
</feature>
<name>A0A843UKN1_COLES</name>
<dbReference type="OrthoDB" id="654134at2759"/>
<dbReference type="PANTHER" id="PTHR31236">
    <property type="entry name" value="BURP DOMAIN PROTEIN USPL1-LIKE"/>
    <property type="match status" value="1"/>
</dbReference>
<dbReference type="InterPro" id="IPR044816">
    <property type="entry name" value="BURP"/>
</dbReference>
<accession>A0A843UKN1</accession>
<evidence type="ECO:0000259" key="1">
    <source>
        <dbReference type="PROSITE" id="PS51277"/>
    </source>
</evidence>
<evidence type="ECO:0000313" key="3">
    <source>
        <dbReference type="Proteomes" id="UP000652761"/>
    </source>
</evidence>
<dbReference type="PANTHER" id="PTHR31236:SF2">
    <property type="entry name" value="BURP DOMAIN PROTEIN RD22"/>
    <property type="match status" value="1"/>
</dbReference>